<protein>
    <submittedName>
        <fullName evidence="2">Uncharacterized protein</fullName>
    </submittedName>
</protein>
<keyword evidence="3" id="KW-1185">Reference proteome</keyword>
<name>A0A4Y2J2G8_ARAVE</name>
<organism evidence="2 3">
    <name type="scientific">Araneus ventricosus</name>
    <name type="common">Orbweaver spider</name>
    <name type="synonym">Epeira ventricosa</name>
    <dbReference type="NCBI Taxonomy" id="182803"/>
    <lineage>
        <taxon>Eukaryota</taxon>
        <taxon>Metazoa</taxon>
        <taxon>Ecdysozoa</taxon>
        <taxon>Arthropoda</taxon>
        <taxon>Chelicerata</taxon>
        <taxon>Arachnida</taxon>
        <taxon>Araneae</taxon>
        <taxon>Araneomorphae</taxon>
        <taxon>Entelegynae</taxon>
        <taxon>Araneoidea</taxon>
        <taxon>Araneidae</taxon>
        <taxon>Araneus</taxon>
    </lineage>
</organism>
<dbReference type="AlphaFoldDB" id="A0A4Y2J2G8"/>
<comment type="caution">
    <text evidence="2">The sequence shown here is derived from an EMBL/GenBank/DDBJ whole genome shotgun (WGS) entry which is preliminary data.</text>
</comment>
<proteinExistence type="predicted"/>
<gene>
    <name evidence="2" type="ORF">AVEN_189719_1</name>
</gene>
<feature type="compositionally biased region" description="Acidic residues" evidence="1">
    <location>
        <begin position="120"/>
        <end position="129"/>
    </location>
</feature>
<accession>A0A4Y2J2G8</accession>
<feature type="compositionally biased region" description="Acidic residues" evidence="1">
    <location>
        <begin position="172"/>
        <end position="181"/>
    </location>
</feature>
<feature type="region of interest" description="Disordered" evidence="1">
    <location>
        <begin position="67"/>
        <end position="185"/>
    </location>
</feature>
<evidence type="ECO:0000313" key="2">
    <source>
        <dbReference type="EMBL" id="GBM83759.1"/>
    </source>
</evidence>
<sequence>MDTICILNDKYITVDAAGSDHGRNEQSVVLIETAWNGFPVSKHIETPPVPTINNSLLVICSLDVISSKPEDDDEEESEEKPPLIGFDEMTSREHEDDDEEGSEEKSPLIGFDEMTSREHEDEDDDEEGSEEKPPLIGFDEMTSREHEDDDEEGSEEKSPLIGFDEMTSREHEDEDDDEEGLEEKSPWAVESLHAFRTLRSMSPIGQRIYERFMSIIPMNSLFNECLSTQKNVTLDNFLTRWPDGKVSNSGPESSRFETRFHRSNSV</sequence>
<feature type="region of interest" description="Disordered" evidence="1">
    <location>
        <begin position="245"/>
        <end position="266"/>
    </location>
</feature>
<evidence type="ECO:0000313" key="3">
    <source>
        <dbReference type="Proteomes" id="UP000499080"/>
    </source>
</evidence>
<reference evidence="2 3" key="1">
    <citation type="journal article" date="2019" name="Sci. Rep.">
        <title>Orb-weaving spider Araneus ventricosus genome elucidates the spidroin gene catalogue.</title>
        <authorList>
            <person name="Kono N."/>
            <person name="Nakamura H."/>
            <person name="Ohtoshi R."/>
            <person name="Moran D.A.P."/>
            <person name="Shinohara A."/>
            <person name="Yoshida Y."/>
            <person name="Fujiwara M."/>
            <person name="Mori M."/>
            <person name="Tomita M."/>
            <person name="Arakawa K."/>
        </authorList>
    </citation>
    <scope>NUCLEOTIDE SEQUENCE [LARGE SCALE GENOMIC DNA]</scope>
</reference>
<dbReference type="EMBL" id="BGPR01003106">
    <property type="protein sequence ID" value="GBM83759.1"/>
    <property type="molecule type" value="Genomic_DNA"/>
</dbReference>
<dbReference type="Proteomes" id="UP000499080">
    <property type="component" value="Unassembled WGS sequence"/>
</dbReference>
<evidence type="ECO:0000256" key="1">
    <source>
        <dbReference type="SAM" id="MobiDB-lite"/>
    </source>
</evidence>